<keyword evidence="2" id="KW-1133">Transmembrane helix</keyword>
<feature type="transmembrane region" description="Helical" evidence="2">
    <location>
        <begin position="21"/>
        <end position="40"/>
    </location>
</feature>
<name>A0A3P2AGF3_9BACE</name>
<reference evidence="4 5" key="1">
    <citation type="submission" date="2018-11" db="EMBL/GenBank/DDBJ databases">
        <title>Genomes From Bacteria Associated with the Canine Oral Cavity: a Test Case for Automated Genome-Based Taxonomic Assignment.</title>
        <authorList>
            <person name="Coil D.A."/>
            <person name="Jospin G."/>
            <person name="Darling A.E."/>
            <person name="Wallis C."/>
            <person name="Davis I.J."/>
            <person name="Harris S."/>
            <person name="Eisen J.A."/>
            <person name="Holcombe L.J."/>
            <person name="O'Flynn C."/>
        </authorList>
    </citation>
    <scope>NUCLEOTIDE SEQUENCE [LARGE SCALE GENOMIC DNA]</scope>
    <source>
        <strain evidence="4 5">OH1047_COT-310</strain>
    </source>
</reference>
<evidence type="ECO:0000259" key="3">
    <source>
        <dbReference type="Pfam" id="PF02719"/>
    </source>
</evidence>
<feature type="transmembrane region" description="Helical" evidence="2">
    <location>
        <begin position="52"/>
        <end position="75"/>
    </location>
</feature>
<dbReference type="InterPro" id="IPR036291">
    <property type="entry name" value="NAD(P)-bd_dom_sf"/>
</dbReference>
<feature type="transmembrane region" description="Helical" evidence="2">
    <location>
        <begin position="120"/>
        <end position="141"/>
    </location>
</feature>
<evidence type="ECO:0000256" key="1">
    <source>
        <dbReference type="ARBA" id="ARBA00007430"/>
    </source>
</evidence>
<dbReference type="Proteomes" id="UP000279562">
    <property type="component" value="Unassembled WGS sequence"/>
</dbReference>
<accession>A0A3P2AGF3</accession>
<evidence type="ECO:0000256" key="2">
    <source>
        <dbReference type="SAM" id="Phobius"/>
    </source>
</evidence>
<proteinExistence type="inferred from homology"/>
<organism evidence="4 5">
    <name type="scientific">Prevotella heparinolytica</name>
    <dbReference type="NCBI Taxonomy" id="28113"/>
    <lineage>
        <taxon>Bacteria</taxon>
        <taxon>Pseudomonadati</taxon>
        <taxon>Bacteroidota</taxon>
        <taxon>Bacteroidia</taxon>
        <taxon>Bacteroidales</taxon>
        <taxon>Bacteroidaceae</taxon>
        <taxon>Bacteroides</taxon>
    </lineage>
</organism>
<dbReference type="InterPro" id="IPR051203">
    <property type="entry name" value="Polysaccharide_Synthase-Rel"/>
</dbReference>
<comment type="caution">
    <text evidence="4">The sequence shown here is derived from an EMBL/GenBank/DDBJ whole genome shotgun (WGS) entry which is preliminary data.</text>
</comment>
<dbReference type="SUPFAM" id="SSF53335">
    <property type="entry name" value="S-adenosyl-L-methionine-dependent methyltransferases"/>
    <property type="match status" value="1"/>
</dbReference>
<keyword evidence="2" id="KW-0812">Transmembrane</keyword>
<dbReference type="InterPro" id="IPR003869">
    <property type="entry name" value="Polysac_CapD-like"/>
</dbReference>
<dbReference type="Pfam" id="PF02719">
    <property type="entry name" value="Polysacc_synt_2"/>
    <property type="match status" value="1"/>
</dbReference>
<protein>
    <submittedName>
        <fullName evidence="4">Polysaccharide biosynthesis protein</fullName>
    </submittedName>
</protein>
<dbReference type="PANTHER" id="PTHR43318:SF1">
    <property type="entry name" value="POLYSACCHARIDE BIOSYNTHESIS PROTEIN EPSC-RELATED"/>
    <property type="match status" value="1"/>
</dbReference>
<feature type="transmembrane region" description="Helical" evidence="2">
    <location>
        <begin position="87"/>
        <end position="108"/>
    </location>
</feature>
<dbReference type="PANTHER" id="PTHR43318">
    <property type="entry name" value="UDP-N-ACETYLGLUCOSAMINE 4,6-DEHYDRATASE"/>
    <property type="match status" value="1"/>
</dbReference>
<evidence type="ECO:0000313" key="5">
    <source>
        <dbReference type="Proteomes" id="UP000279562"/>
    </source>
</evidence>
<dbReference type="AlphaFoldDB" id="A0A3P2AGF3"/>
<dbReference type="EMBL" id="RQYF01000007">
    <property type="protein sequence ID" value="RRD92733.1"/>
    <property type="molecule type" value="Genomic_DNA"/>
</dbReference>
<evidence type="ECO:0000313" key="4">
    <source>
        <dbReference type="EMBL" id="RRD92733.1"/>
    </source>
</evidence>
<comment type="similarity">
    <text evidence="1">Belongs to the polysaccharide synthase family.</text>
</comment>
<keyword evidence="5" id="KW-1185">Reference proteome</keyword>
<feature type="domain" description="Polysaccharide biosynthesis protein CapD-like" evidence="3">
    <location>
        <begin position="290"/>
        <end position="460"/>
    </location>
</feature>
<dbReference type="InterPro" id="IPR029063">
    <property type="entry name" value="SAM-dependent_MTases_sf"/>
</dbReference>
<sequence length="564" mass="64963">MELKRFCKCFFSRIASKWTVLLVDVGVVIVAMLFACVLQYGLSFMNKDPLCIWLILFAILCNVCSFQLFHTYIGVIRFSSFIDIRRVVLSLTLGYGFLILCNLCWVAMGGRQILPNSFLFMAYIFTSFLMVCMRIVVKILYESVIFDAHRCENVFIYGIQGTGVGVAEFLRINRSDSYRLCGFISDEADMIGKRVMGYQVYPNDKFLFKRLRDKNVHIIVVSPNKISELERSGILDKFHAHHIHVLTVPPLSDCVDEGLIKEKQNEEIHKKTQRRIDKKMGLVCMEGCRIMVTGAAGIVGREVVRQLAVLNPSQLILVDQAESPLYDVQLEFADHWKNLAVRVLVADVANYTRMEAIFREIRPQLVFHAAAYKHMQLMDDYVSEAIQTNVLGTVNITDLSVKYNVNRMVMISTDGAHHPENCMEYSKRLAEIYIQSCSRSLWRERKNDTCLLIVRFGDVYPKRDCNLMTLSEACKRILEVGARGESGEIYLLDKINDEVSMQDTLFVFEHELVRKRVADLIKHSYTDEASVLMAEMKKYVQKFAKRDKLFIQSFRIDISQKSYI</sequence>
<dbReference type="Gene3D" id="3.40.50.720">
    <property type="entry name" value="NAD(P)-binding Rossmann-like Domain"/>
    <property type="match status" value="2"/>
</dbReference>
<dbReference type="SUPFAM" id="SSF51735">
    <property type="entry name" value="NAD(P)-binding Rossmann-fold domains"/>
    <property type="match status" value="1"/>
</dbReference>
<gene>
    <name evidence="4" type="ORF">EII33_02985</name>
</gene>
<keyword evidence="2" id="KW-0472">Membrane</keyword>